<evidence type="ECO:0000259" key="2">
    <source>
        <dbReference type="Pfam" id="PF25794"/>
    </source>
</evidence>
<dbReference type="RefSeq" id="XP_013402867.1">
    <property type="nucleotide sequence ID" value="XM_013547413.1"/>
</dbReference>
<feature type="domain" description="Sacsin/Nov" evidence="2">
    <location>
        <begin position="711"/>
        <end position="916"/>
    </location>
</feature>
<dbReference type="PANTHER" id="PTHR32387:SF0">
    <property type="entry name" value="PROTEIN NO VEIN"/>
    <property type="match status" value="1"/>
</dbReference>
<dbReference type="Gene3D" id="3.30.565.10">
    <property type="entry name" value="Histidine kinase-like ATPase, C-terminal domain"/>
    <property type="match status" value="1"/>
</dbReference>
<dbReference type="Proteomes" id="UP000085678">
    <property type="component" value="Unplaced"/>
</dbReference>
<dbReference type="SUPFAM" id="SSF55874">
    <property type="entry name" value="ATPase domain of HSP90 chaperone/DNA topoisomerase II/histidine kinase"/>
    <property type="match status" value="1"/>
</dbReference>
<evidence type="ECO:0000256" key="1">
    <source>
        <dbReference type="SAM" id="MobiDB-lite"/>
    </source>
</evidence>
<feature type="region of interest" description="Disordered" evidence="1">
    <location>
        <begin position="568"/>
        <end position="600"/>
    </location>
</feature>
<evidence type="ECO:0000313" key="4">
    <source>
        <dbReference type="RefSeq" id="XP_013402867.1"/>
    </source>
</evidence>
<proteinExistence type="predicted"/>
<feature type="region of interest" description="Disordered" evidence="1">
    <location>
        <begin position="633"/>
        <end position="656"/>
    </location>
</feature>
<dbReference type="Pfam" id="PF25794">
    <property type="entry name" value="SACS"/>
    <property type="match status" value="1"/>
</dbReference>
<dbReference type="KEGG" id="lak:106168377"/>
<dbReference type="AlphaFoldDB" id="A0A1S3IXD5"/>
<dbReference type="NCBIfam" id="NF047352">
    <property type="entry name" value="P_loop_sacsin"/>
    <property type="match status" value="1"/>
</dbReference>
<reference evidence="4" key="1">
    <citation type="submission" date="2025-08" db="UniProtKB">
        <authorList>
            <consortium name="RefSeq"/>
        </authorList>
    </citation>
    <scope>IDENTIFICATION</scope>
    <source>
        <tissue evidence="4">Gonads</tissue>
    </source>
</reference>
<dbReference type="OrthoDB" id="6287549at2759"/>
<dbReference type="STRING" id="7574.A0A1S3IXD5"/>
<accession>A0A1S3IXD5</accession>
<gene>
    <name evidence="4" type="primary">LOC106168377</name>
</gene>
<sequence>MDKNKLWTDKVDLRKFLTYVQEQYGCETLEQLGVRVKSVGLAISVIKSAQKHQKNWNTEARGKLKNELIEQMDKKLHKIKNQLQESILKDESNTTKKKSQFADMAAADVVQEVFNRCQTIFSANFVDPDYVVTPFLRILSTDEFARKLFQLCLCTAGDLEIPHLADNIDSQAEGQASEMEGEMHAGPTRPTEAVLFKQLSQTLSSYTSAMNLRAMAHLEKRLAQHFGFQDFHSMGHGSFTEFLGHHSKELEELGMGSVGGGPGTGHFTATKDSVLQFIRQCGNDLPSDTIGEMLCGQFKVKKPTDLGCGTVQKLVEGARDGATPHSVVYYEAASVVSQGNSGSHHKTIEEALECLTSAPLLADLSTWSHWEVIFEPQFGPLKTFIEKHSKDCAGNIVKDISDLYCVEMAPGILLRITMTTSDKQFKLALEQGNTRDAAGHLVSIFLRDGGLKNAPLALLDNHVTTVLHSMAGKGSIGQIHSGLQEAETAEDVQARLTLDCLTKLPKRICKAVARQVFLEPLGKTVGKVKAYQLLLKVSRCIEDKLCLESLGLSLGISEWTESLWAQMKSSADPMDDSFTQEFSDEESEEELPSDVKPKQEQMEVVSETAERLLSEAAVDNQQEILMENTECVDSNNTHDVSDASSVEPTQTLETKDEACSEKETKCFNVIQDIRLEKFGIGLELDEKGQKLAQGLNELVGRSLDKLSQELYNKDTHFVLELIQNADDNDYPTAQWSEAGSSECPELVFVVEEDCITLYNNEKGFSERNIRAICDVGQSTKGKHKQGYIGQKGIGFKSVFIVTNTPEIVSNGYCIRFDANSGPTGYILPHWVSEEDRERPHESFYVTLTGGKKSKKKSKVLVDLSDERWTTKITLPLKTQTEQEKLKNRSLTSSFHDVHPSLLLFLNRLKRLIVINKVNKETEVMHRRDLGNGVIEIQTSKKTERWLLHKKMLPVPEELNPSVESTELALAFPLQTDGKTSQGEPPKQDVFAFLPLRCFGFKFVVQGDFEIPASRQDILQDRQWNQWLRSHLPELFVDSLDCFQKHPEFDKISAVVAFLKHVPVEGELYDFFQPVAKQILQHLQKMPCLPVRKEEGSEWKTPTEIVMCKHKGTVEIVTPEHLLKYLGRYYLDQAVQKSVSSVLLN</sequence>
<feature type="compositionally biased region" description="Polar residues" evidence="1">
    <location>
        <begin position="633"/>
        <end position="652"/>
    </location>
</feature>
<name>A0A1S3IXD5_LINAN</name>
<dbReference type="InterPro" id="IPR058210">
    <property type="entry name" value="SACS/Nov_dom"/>
</dbReference>
<keyword evidence="3" id="KW-1185">Reference proteome</keyword>
<dbReference type="PANTHER" id="PTHR32387">
    <property type="entry name" value="WU:FJ29H11"/>
    <property type="match status" value="1"/>
</dbReference>
<dbReference type="InParanoid" id="A0A1S3IXD5"/>
<protein>
    <submittedName>
        <fullName evidence="4">Uncharacterized protein LOC106168377</fullName>
    </submittedName>
</protein>
<dbReference type="InterPro" id="IPR036890">
    <property type="entry name" value="HATPase_C_sf"/>
</dbReference>
<dbReference type="InterPro" id="IPR052957">
    <property type="entry name" value="Auxin_embryo_med"/>
</dbReference>
<evidence type="ECO:0000313" key="3">
    <source>
        <dbReference type="Proteomes" id="UP000085678"/>
    </source>
</evidence>
<dbReference type="GeneID" id="106168377"/>
<feature type="compositionally biased region" description="Acidic residues" evidence="1">
    <location>
        <begin position="582"/>
        <end position="592"/>
    </location>
</feature>
<organism evidence="3 4">
    <name type="scientific">Lingula anatina</name>
    <name type="common">Brachiopod</name>
    <name type="synonym">Lingula unguis</name>
    <dbReference type="NCBI Taxonomy" id="7574"/>
    <lineage>
        <taxon>Eukaryota</taxon>
        <taxon>Metazoa</taxon>
        <taxon>Spiralia</taxon>
        <taxon>Lophotrochozoa</taxon>
        <taxon>Brachiopoda</taxon>
        <taxon>Linguliformea</taxon>
        <taxon>Lingulata</taxon>
        <taxon>Lingulida</taxon>
        <taxon>Linguloidea</taxon>
        <taxon>Lingulidae</taxon>
        <taxon>Lingula</taxon>
    </lineage>
</organism>